<dbReference type="PROSITE" id="PS01054">
    <property type="entry name" value="TRANSALDOLASE_1"/>
    <property type="match status" value="1"/>
</dbReference>
<dbReference type="NCBIfam" id="TIGR00876">
    <property type="entry name" value="tal_mycobact"/>
    <property type="match status" value="1"/>
</dbReference>
<dbReference type="PIRSF" id="PIRSF036915">
    <property type="entry name" value="Trnald_Bac_Plnt"/>
    <property type="match status" value="1"/>
</dbReference>
<dbReference type="Pfam" id="PF00923">
    <property type="entry name" value="TAL_FSA"/>
    <property type="match status" value="1"/>
</dbReference>
<keyword evidence="6 11" id="KW-0963">Cytoplasm</keyword>
<evidence type="ECO:0000256" key="2">
    <source>
        <dbReference type="ARBA" id="ARBA00004496"/>
    </source>
</evidence>
<evidence type="ECO:0000256" key="10">
    <source>
        <dbReference type="ARBA" id="ARBA00048810"/>
    </source>
</evidence>
<dbReference type="PANTHER" id="PTHR10683">
    <property type="entry name" value="TRANSALDOLASE"/>
    <property type="match status" value="1"/>
</dbReference>
<dbReference type="RefSeq" id="WP_340291968.1">
    <property type="nucleotide sequence ID" value="NZ_JBBEOI010000055.1"/>
</dbReference>
<comment type="subcellular location">
    <subcellularLocation>
        <location evidence="2 11">Cytoplasm</location>
    </subcellularLocation>
</comment>
<dbReference type="InterPro" id="IPR001585">
    <property type="entry name" value="TAL/FSA"/>
</dbReference>
<keyword evidence="9 11" id="KW-0704">Schiff base</keyword>
<dbReference type="SUPFAM" id="SSF51569">
    <property type="entry name" value="Aldolase"/>
    <property type="match status" value="1"/>
</dbReference>
<organism evidence="12 13">
    <name type="scientific">Aquipuribacter hungaricus</name>
    <dbReference type="NCBI Taxonomy" id="545624"/>
    <lineage>
        <taxon>Bacteria</taxon>
        <taxon>Bacillati</taxon>
        <taxon>Actinomycetota</taxon>
        <taxon>Actinomycetes</taxon>
        <taxon>Micrococcales</taxon>
        <taxon>Intrasporangiaceae</taxon>
        <taxon>Aquipuribacter</taxon>
    </lineage>
</organism>
<sequence length="374" mass="39466">MSTSPSVSEPVAALARHGVSVWLDDLSRELVRGGDLQRLVDRGVVGVTSNPTIFASALAKGDAYDEQMAELRASGASVLDAVTAITTTDVREACDVLAPVYEATDGVDGRVSLEVEPGLAHDTDGTLAQARSLFATVDRPNVMIKIPATVEGLPAITGVLADGISVNVTLIFSLDRYRAVLNAWLDGLERAVENGKDVSTIHSVASFFVSRVDGTVDGRLDADGSAEAKQLRGTAAVANARLAYQAFEEMLASTRWSDLAAAGAHPQRPLWASTGVKDTAYPDTKYVTDLVAPDTVNTMPLKTFDAVEDHGEVAGDTVRDTYTEASASLDAVERLGIGYADVVAGLEREGVEKFSASWGELLETVEKALAEAGR</sequence>
<comment type="pathway">
    <text evidence="3 11">Carbohydrate degradation; pentose phosphate pathway; D-glyceraldehyde 3-phosphate and beta-D-fructose 6-phosphate from D-ribose 5-phosphate and D-xylulose 5-phosphate (non-oxidative stage): step 2/3.</text>
</comment>
<evidence type="ECO:0000313" key="12">
    <source>
        <dbReference type="EMBL" id="MFC3687548.1"/>
    </source>
</evidence>
<evidence type="ECO:0000313" key="13">
    <source>
        <dbReference type="Proteomes" id="UP001595685"/>
    </source>
</evidence>
<dbReference type="InterPro" id="IPR018225">
    <property type="entry name" value="Transaldolase_AS"/>
</dbReference>
<evidence type="ECO:0000256" key="6">
    <source>
        <dbReference type="ARBA" id="ARBA00022490"/>
    </source>
</evidence>
<feature type="active site" description="Schiff-base intermediate with substrate" evidence="11">
    <location>
        <position position="145"/>
    </location>
</feature>
<dbReference type="CDD" id="cd00955">
    <property type="entry name" value="Transaldolase_like"/>
    <property type="match status" value="1"/>
</dbReference>
<keyword evidence="7 11" id="KW-0808">Transferase</keyword>
<protein>
    <recommendedName>
        <fullName evidence="5 11">Transaldolase</fullName>
        <ecNumber evidence="5 11">2.2.1.2</ecNumber>
    </recommendedName>
</protein>
<keyword evidence="8 11" id="KW-0570">Pentose shunt</keyword>
<dbReference type="Proteomes" id="UP001595685">
    <property type="component" value="Unassembled WGS sequence"/>
</dbReference>
<comment type="function">
    <text evidence="1 11">Transaldolase is important for the balance of metabolites in the pentose-phosphate pathway.</text>
</comment>
<name>A0ABV7WEB1_9MICO</name>
<dbReference type="InterPro" id="IPR004732">
    <property type="entry name" value="Transaldolase_2"/>
</dbReference>
<comment type="caution">
    <text evidence="12">The sequence shown here is derived from an EMBL/GenBank/DDBJ whole genome shotgun (WGS) entry which is preliminary data.</text>
</comment>
<dbReference type="HAMAP" id="MF_00493">
    <property type="entry name" value="Transaldolase_2"/>
    <property type="match status" value="1"/>
</dbReference>
<evidence type="ECO:0000256" key="8">
    <source>
        <dbReference type="ARBA" id="ARBA00023126"/>
    </source>
</evidence>
<evidence type="ECO:0000256" key="4">
    <source>
        <dbReference type="ARBA" id="ARBA00008426"/>
    </source>
</evidence>
<gene>
    <name evidence="11 12" type="primary">tal</name>
    <name evidence="12" type="ORF">ACFOLH_04260</name>
</gene>
<evidence type="ECO:0000256" key="11">
    <source>
        <dbReference type="HAMAP-Rule" id="MF_00493"/>
    </source>
</evidence>
<evidence type="ECO:0000256" key="5">
    <source>
        <dbReference type="ARBA" id="ARBA00013151"/>
    </source>
</evidence>
<dbReference type="GO" id="GO:0004801">
    <property type="term" value="F:transaldolase activity"/>
    <property type="evidence" value="ECO:0007669"/>
    <property type="project" value="UniProtKB-EC"/>
</dbReference>
<dbReference type="InterPro" id="IPR013785">
    <property type="entry name" value="Aldolase_TIM"/>
</dbReference>
<keyword evidence="13" id="KW-1185">Reference proteome</keyword>
<dbReference type="EC" id="2.2.1.2" evidence="5 11"/>
<dbReference type="PROSITE" id="PS00958">
    <property type="entry name" value="TRANSALDOLASE_2"/>
    <property type="match status" value="1"/>
</dbReference>
<proteinExistence type="inferred from homology"/>
<evidence type="ECO:0000256" key="1">
    <source>
        <dbReference type="ARBA" id="ARBA00003518"/>
    </source>
</evidence>
<comment type="similarity">
    <text evidence="4 11">Belongs to the transaldolase family. Type 2 subfamily.</text>
</comment>
<evidence type="ECO:0000256" key="3">
    <source>
        <dbReference type="ARBA" id="ARBA00004857"/>
    </source>
</evidence>
<evidence type="ECO:0000256" key="7">
    <source>
        <dbReference type="ARBA" id="ARBA00022679"/>
    </source>
</evidence>
<dbReference type="NCBIfam" id="NF002881">
    <property type="entry name" value="PRK03343.1"/>
    <property type="match status" value="1"/>
</dbReference>
<comment type="catalytic activity">
    <reaction evidence="10 11">
        <text>D-sedoheptulose 7-phosphate + D-glyceraldehyde 3-phosphate = D-erythrose 4-phosphate + beta-D-fructose 6-phosphate</text>
        <dbReference type="Rhea" id="RHEA:17053"/>
        <dbReference type="ChEBI" id="CHEBI:16897"/>
        <dbReference type="ChEBI" id="CHEBI:57483"/>
        <dbReference type="ChEBI" id="CHEBI:57634"/>
        <dbReference type="ChEBI" id="CHEBI:59776"/>
        <dbReference type="EC" id="2.2.1.2"/>
    </reaction>
</comment>
<accession>A0ABV7WEB1</accession>
<evidence type="ECO:0000256" key="9">
    <source>
        <dbReference type="ARBA" id="ARBA00023270"/>
    </source>
</evidence>
<dbReference type="PANTHER" id="PTHR10683:SF31">
    <property type="entry name" value="TRANSALDOLASE"/>
    <property type="match status" value="1"/>
</dbReference>
<dbReference type="EMBL" id="JBHRWW010000002">
    <property type="protein sequence ID" value="MFC3687548.1"/>
    <property type="molecule type" value="Genomic_DNA"/>
</dbReference>
<dbReference type="Gene3D" id="3.20.20.70">
    <property type="entry name" value="Aldolase class I"/>
    <property type="match status" value="1"/>
</dbReference>
<reference evidence="13" key="1">
    <citation type="journal article" date="2019" name="Int. J. Syst. Evol. Microbiol.">
        <title>The Global Catalogue of Microorganisms (GCM) 10K type strain sequencing project: providing services to taxonomists for standard genome sequencing and annotation.</title>
        <authorList>
            <consortium name="The Broad Institute Genomics Platform"/>
            <consortium name="The Broad Institute Genome Sequencing Center for Infectious Disease"/>
            <person name="Wu L."/>
            <person name="Ma J."/>
        </authorList>
    </citation>
    <scope>NUCLEOTIDE SEQUENCE [LARGE SCALE GENOMIC DNA]</scope>
    <source>
        <strain evidence="13">NCAIM B.02333</strain>
    </source>
</reference>